<dbReference type="InterPro" id="IPR036291">
    <property type="entry name" value="NAD(P)-bd_dom_sf"/>
</dbReference>
<proteinExistence type="predicted"/>
<keyword evidence="1" id="KW-0614">Plasmid</keyword>
<protein>
    <recommendedName>
        <fullName evidence="3">SDR family NAD(P)-dependent oxidoreductase</fullName>
    </recommendedName>
</protein>
<accession>A0A9J9HH10</accession>
<sequence length="81" mass="8263">MAIGYNTGAERADTLRASLPGGGHSIFAIAIDDPDSVRVAALTVEATHGRADILVNSAGTTRPVPHANLDALDEVASVNVV</sequence>
<evidence type="ECO:0000313" key="1">
    <source>
        <dbReference type="EMBL" id="ABQ71533.1"/>
    </source>
</evidence>
<dbReference type="SUPFAM" id="SSF51735">
    <property type="entry name" value="NAD(P)-binding Rossmann-fold domains"/>
    <property type="match status" value="1"/>
</dbReference>
<reference evidence="1 2" key="1">
    <citation type="journal article" date="2010" name="J. Bacteriol.">
        <title>Genome sequence of the dioxin-mineralizing bacterium Sphingomonas wittichii RW1.</title>
        <authorList>
            <person name="Miller T.R."/>
            <person name="Delcher A.L."/>
            <person name="Salzberg S.L."/>
            <person name="Saunders E."/>
            <person name="Detter J.C."/>
            <person name="Halden R.U."/>
        </authorList>
    </citation>
    <scope>NUCLEOTIDE SEQUENCE [LARGE SCALE GENOMIC DNA]</scope>
    <source>
        <strain evidence="2">DSM 6014 / CCUG 31198 / JCM 15750 / NBRC 105917 / EY 4224 / RW1</strain>
    </source>
</reference>
<geneLocation type="plasmid" evidence="1 2">
    <name>pSWIT02</name>
</geneLocation>
<dbReference type="EMBL" id="CP000701">
    <property type="protein sequence ID" value="ABQ71533.1"/>
    <property type="molecule type" value="Genomic_DNA"/>
</dbReference>
<dbReference type="Proteomes" id="UP000001989">
    <property type="component" value="Plasmid pSWIT02"/>
</dbReference>
<evidence type="ECO:0000313" key="2">
    <source>
        <dbReference type="Proteomes" id="UP000001989"/>
    </source>
</evidence>
<evidence type="ECO:0008006" key="3">
    <source>
        <dbReference type="Google" id="ProtNLM"/>
    </source>
</evidence>
<gene>
    <name evidence="1" type="ordered locus">Swit_4912</name>
</gene>
<keyword evidence="2" id="KW-1185">Reference proteome</keyword>
<dbReference type="Gene3D" id="3.40.50.720">
    <property type="entry name" value="NAD(P)-binding Rossmann-like Domain"/>
    <property type="match status" value="1"/>
</dbReference>
<name>A0A9J9HH10_RHIWR</name>
<dbReference type="AlphaFoldDB" id="A0A9J9HH10"/>
<organism evidence="1 2">
    <name type="scientific">Rhizorhabdus wittichii (strain DSM 6014 / CCUG 31198 / JCM 15750 / NBRC 105917 / EY 4224 / RW1)</name>
    <name type="common">Sphingomonas wittichii</name>
    <dbReference type="NCBI Taxonomy" id="392499"/>
    <lineage>
        <taxon>Bacteria</taxon>
        <taxon>Pseudomonadati</taxon>
        <taxon>Pseudomonadota</taxon>
        <taxon>Alphaproteobacteria</taxon>
        <taxon>Sphingomonadales</taxon>
        <taxon>Sphingomonadaceae</taxon>
        <taxon>Rhizorhabdus</taxon>
    </lineage>
</organism>
<dbReference type="KEGG" id="swi:Swit_4912"/>
<dbReference type="OrthoDB" id="198783at2"/>